<comment type="pathway">
    <text evidence="3 11">Cofactor biosynthesis; thiamine diphosphate biosynthesis; 4-methyl-5-(2-phosphoethyl)-thiazole from 5-(2-hydroxyethyl)-4-methylthiazole: step 1/1.</text>
</comment>
<evidence type="ECO:0000256" key="4">
    <source>
        <dbReference type="ARBA" id="ARBA00022679"/>
    </source>
</evidence>
<keyword evidence="9 11" id="KW-0460">Magnesium</keyword>
<dbReference type="AlphaFoldDB" id="A0A087DU16"/>
<feature type="binding site" evidence="11">
    <location>
        <position position="187"/>
    </location>
    <ligand>
        <name>ATP</name>
        <dbReference type="ChEBI" id="CHEBI:30616"/>
    </ligand>
</feature>
<dbReference type="GO" id="GO:0004417">
    <property type="term" value="F:hydroxyethylthiazole kinase activity"/>
    <property type="evidence" value="ECO:0007669"/>
    <property type="project" value="UniProtKB-UniRule"/>
</dbReference>
<dbReference type="GO" id="GO:0005524">
    <property type="term" value="F:ATP binding"/>
    <property type="evidence" value="ECO:0007669"/>
    <property type="project" value="UniProtKB-UniRule"/>
</dbReference>
<feature type="binding site" evidence="11">
    <location>
        <position position="279"/>
    </location>
    <ligand>
        <name>substrate</name>
    </ligand>
</feature>
<dbReference type="STRING" id="77635.BISU_2217"/>
<sequence>MSDSANPSSTGSAAIADDAYRNHSNVSDGREDIGQDDYDADQDDCAACYAANHNDASQALSKVPPHSELRARIRQAVEAVKTTRPLAPSFTNFVTMNLVANAQLAVGGSAAMSLIYDEVVDMTAIAGASYVNVGTLQPFYREELAKISQFWRGQSHHWVLDPVGAGAGSTRTAILESFRTAPPTVVRANASEILALCSIWKLHDDATDTSAATRPAGVESVDDVDDAQTAAMTLARFLAAAASDGKAAVAVSGAVDLVTDGTHAYRLPGGSAMMTRITGAGCSLGGVLACYLAVSDPLTAALAASLLYNRASERAERASDGPGTFQSAFLDALYAVSADEVAASPVAAVPAEPIEPSADR</sequence>
<evidence type="ECO:0000256" key="5">
    <source>
        <dbReference type="ARBA" id="ARBA00022723"/>
    </source>
</evidence>
<evidence type="ECO:0000313" key="13">
    <source>
        <dbReference type="EMBL" id="KFI99016.1"/>
    </source>
</evidence>
<keyword evidence="6 11" id="KW-0547">Nucleotide-binding</keyword>
<dbReference type="InterPro" id="IPR029056">
    <property type="entry name" value="Ribokinase-like"/>
</dbReference>
<evidence type="ECO:0000313" key="14">
    <source>
        <dbReference type="Proteomes" id="UP000029055"/>
    </source>
</evidence>
<comment type="similarity">
    <text evidence="11">Belongs to the Thz kinase family.</text>
</comment>
<feature type="compositionally biased region" description="Polar residues" evidence="12">
    <location>
        <begin position="1"/>
        <end position="12"/>
    </location>
</feature>
<evidence type="ECO:0000256" key="7">
    <source>
        <dbReference type="ARBA" id="ARBA00022777"/>
    </source>
</evidence>
<dbReference type="GO" id="GO:0009229">
    <property type="term" value="P:thiamine diphosphate biosynthetic process"/>
    <property type="evidence" value="ECO:0007669"/>
    <property type="project" value="UniProtKB-UniRule"/>
</dbReference>
<accession>A0A087DU16</accession>
<dbReference type="GO" id="GO:0000287">
    <property type="term" value="F:magnesium ion binding"/>
    <property type="evidence" value="ECO:0007669"/>
    <property type="project" value="UniProtKB-UniRule"/>
</dbReference>
<dbReference type="EMBL" id="JGZR01000016">
    <property type="protein sequence ID" value="KFI99016.1"/>
    <property type="molecule type" value="Genomic_DNA"/>
</dbReference>
<evidence type="ECO:0000256" key="11">
    <source>
        <dbReference type="HAMAP-Rule" id="MF_00228"/>
    </source>
</evidence>
<dbReference type="CDD" id="cd01170">
    <property type="entry name" value="THZ_kinase"/>
    <property type="match status" value="1"/>
</dbReference>
<keyword evidence="4 11" id="KW-0808">Transferase</keyword>
<evidence type="ECO:0000256" key="1">
    <source>
        <dbReference type="ARBA" id="ARBA00001771"/>
    </source>
</evidence>
<gene>
    <name evidence="11" type="primary">thiM</name>
    <name evidence="13" type="ORF">BISU_2217</name>
</gene>
<evidence type="ECO:0000256" key="9">
    <source>
        <dbReference type="ARBA" id="ARBA00022842"/>
    </source>
</evidence>
<evidence type="ECO:0000256" key="3">
    <source>
        <dbReference type="ARBA" id="ARBA00004868"/>
    </source>
</evidence>
<dbReference type="Gene3D" id="3.40.1190.20">
    <property type="match status" value="1"/>
</dbReference>
<feature type="binding site" evidence="11">
    <location>
        <position position="252"/>
    </location>
    <ligand>
        <name>ATP</name>
        <dbReference type="ChEBI" id="CHEBI:30616"/>
    </ligand>
</feature>
<comment type="function">
    <text evidence="11">Catalyzes the phosphorylation of the hydroxyl group of 4-methyl-5-beta-hydroxyethylthiazole (THZ).</text>
</comment>
<keyword evidence="5 11" id="KW-0479">Metal-binding</keyword>
<evidence type="ECO:0000256" key="12">
    <source>
        <dbReference type="SAM" id="MobiDB-lite"/>
    </source>
</evidence>
<dbReference type="PRINTS" id="PR01099">
    <property type="entry name" value="HYETHTZKNASE"/>
</dbReference>
<dbReference type="Proteomes" id="UP000029055">
    <property type="component" value="Unassembled WGS sequence"/>
</dbReference>
<dbReference type="EC" id="2.7.1.50" evidence="11"/>
<dbReference type="eggNOG" id="COG2145">
    <property type="taxonomic scope" value="Bacteria"/>
</dbReference>
<keyword evidence="14" id="KW-1185">Reference proteome</keyword>
<keyword evidence="7 11" id="KW-0418">Kinase</keyword>
<evidence type="ECO:0000256" key="8">
    <source>
        <dbReference type="ARBA" id="ARBA00022840"/>
    </source>
</evidence>
<feature type="region of interest" description="Disordered" evidence="12">
    <location>
        <begin position="1"/>
        <end position="38"/>
    </location>
</feature>
<name>A0A087DU16_9BIFI</name>
<dbReference type="RefSeq" id="WP_024463624.1">
    <property type="nucleotide sequence ID" value="NZ_CP062939.1"/>
</dbReference>
<protein>
    <recommendedName>
        <fullName evidence="11">Hydroxyethylthiazole kinase</fullName>
        <ecNumber evidence="11">2.7.1.50</ecNumber>
    </recommendedName>
    <alternativeName>
        <fullName evidence="11">4-methyl-5-beta-hydroxyethylthiazole kinase</fullName>
        <shortName evidence="11">TH kinase</shortName>
        <shortName evidence="11">Thz kinase</shortName>
    </alternativeName>
</protein>
<comment type="cofactor">
    <cofactor evidence="2 11">
        <name>Mg(2+)</name>
        <dbReference type="ChEBI" id="CHEBI:18420"/>
    </cofactor>
</comment>
<dbReference type="GO" id="GO:0009228">
    <property type="term" value="P:thiamine biosynthetic process"/>
    <property type="evidence" value="ECO:0007669"/>
    <property type="project" value="UniProtKB-KW"/>
</dbReference>
<evidence type="ECO:0000256" key="10">
    <source>
        <dbReference type="ARBA" id="ARBA00022977"/>
    </source>
</evidence>
<dbReference type="HAMAP" id="MF_00228">
    <property type="entry name" value="Thz_kinase"/>
    <property type="match status" value="1"/>
</dbReference>
<evidence type="ECO:0000256" key="6">
    <source>
        <dbReference type="ARBA" id="ARBA00022741"/>
    </source>
</evidence>
<feature type="binding site" evidence="11">
    <location>
        <position position="112"/>
    </location>
    <ligand>
        <name>substrate</name>
    </ligand>
</feature>
<proteinExistence type="inferred from homology"/>
<keyword evidence="8 11" id="KW-0067">ATP-binding</keyword>
<dbReference type="Pfam" id="PF02110">
    <property type="entry name" value="HK"/>
    <property type="match status" value="1"/>
</dbReference>
<organism evidence="13 14">
    <name type="scientific">Bifidobacterium subtile</name>
    <dbReference type="NCBI Taxonomy" id="77635"/>
    <lineage>
        <taxon>Bacteria</taxon>
        <taxon>Bacillati</taxon>
        <taxon>Actinomycetota</taxon>
        <taxon>Actinomycetes</taxon>
        <taxon>Bifidobacteriales</taxon>
        <taxon>Bifidobacteriaceae</taxon>
        <taxon>Bifidobacterium</taxon>
    </lineage>
</organism>
<comment type="catalytic activity">
    <reaction evidence="1 11">
        <text>5-(2-hydroxyethyl)-4-methylthiazole + ATP = 4-methyl-5-(2-phosphooxyethyl)-thiazole + ADP + H(+)</text>
        <dbReference type="Rhea" id="RHEA:24212"/>
        <dbReference type="ChEBI" id="CHEBI:15378"/>
        <dbReference type="ChEBI" id="CHEBI:17957"/>
        <dbReference type="ChEBI" id="CHEBI:30616"/>
        <dbReference type="ChEBI" id="CHEBI:58296"/>
        <dbReference type="ChEBI" id="CHEBI:456216"/>
        <dbReference type="EC" id="2.7.1.50"/>
    </reaction>
</comment>
<dbReference type="OrthoDB" id="8909021at2"/>
<keyword evidence="10 11" id="KW-0784">Thiamine biosynthesis</keyword>
<dbReference type="InterPro" id="IPR000417">
    <property type="entry name" value="Hyethyz_kinase"/>
</dbReference>
<comment type="caution">
    <text evidence="13">The sequence shown here is derived from an EMBL/GenBank/DDBJ whole genome shotgun (WGS) entry which is preliminary data.</text>
</comment>
<dbReference type="SUPFAM" id="SSF53613">
    <property type="entry name" value="Ribokinase-like"/>
    <property type="match status" value="1"/>
</dbReference>
<reference evidence="13 14" key="1">
    <citation type="submission" date="2014-03" db="EMBL/GenBank/DDBJ databases">
        <title>Genomics of Bifidobacteria.</title>
        <authorList>
            <person name="Ventura M."/>
            <person name="Milani C."/>
            <person name="Lugli G.A."/>
        </authorList>
    </citation>
    <scope>NUCLEOTIDE SEQUENCE [LARGE SCALE GENOMIC DNA]</scope>
    <source>
        <strain evidence="13 14">LMG 11597</strain>
    </source>
</reference>
<dbReference type="UniPathway" id="UPA00060">
    <property type="reaction ID" value="UER00139"/>
</dbReference>
<evidence type="ECO:0000256" key="2">
    <source>
        <dbReference type="ARBA" id="ARBA00001946"/>
    </source>
</evidence>